<evidence type="ECO:0000313" key="4">
    <source>
        <dbReference type="Proteomes" id="UP000307440"/>
    </source>
</evidence>
<organism evidence="3 4">
    <name type="scientific">Coprinopsis marcescibilis</name>
    <name type="common">Agaric fungus</name>
    <name type="synonym">Psathyrella marcescibilis</name>
    <dbReference type="NCBI Taxonomy" id="230819"/>
    <lineage>
        <taxon>Eukaryota</taxon>
        <taxon>Fungi</taxon>
        <taxon>Dikarya</taxon>
        <taxon>Basidiomycota</taxon>
        <taxon>Agaricomycotina</taxon>
        <taxon>Agaricomycetes</taxon>
        <taxon>Agaricomycetidae</taxon>
        <taxon>Agaricales</taxon>
        <taxon>Agaricineae</taxon>
        <taxon>Psathyrellaceae</taxon>
        <taxon>Coprinopsis</taxon>
    </lineage>
</organism>
<dbReference type="Gene3D" id="3.40.50.300">
    <property type="entry name" value="P-loop containing nucleotide triphosphate hydrolases"/>
    <property type="match status" value="1"/>
</dbReference>
<gene>
    <name evidence="3" type="ORF">FA15DRAFT_640025</name>
</gene>
<proteinExistence type="predicted"/>
<dbReference type="AlphaFoldDB" id="A0A5C3KZ45"/>
<dbReference type="OrthoDB" id="5967843at2759"/>
<dbReference type="STRING" id="230819.A0A5C3KZ45"/>
<keyword evidence="1" id="KW-0677">Repeat</keyword>
<evidence type="ECO:0000313" key="3">
    <source>
        <dbReference type="EMBL" id="TFK25113.1"/>
    </source>
</evidence>
<name>A0A5C3KZ45_COPMA</name>
<evidence type="ECO:0000256" key="1">
    <source>
        <dbReference type="ARBA" id="ARBA00022737"/>
    </source>
</evidence>
<dbReference type="Pfam" id="PF24883">
    <property type="entry name" value="NPHP3_N"/>
    <property type="match status" value="1"/>
</dbReference>
<evidence type="ECO:0000259" key="2">
    <source>
        <dbReference type="PROSITE" id="PS50837"/>
    </source>
</evidence>
<dbReference type="InterPro" id="IPR056884">
    <property type="entry name" value="NPHP3-like_N"/>
</dbReference>
<dbReference type="EMBL" id="ML210190">
    <property type="protein sequence ID" value="TFK25113.1"/>
    <property type="molecule type" value="Genomic_DNA"/>
</dbReference>
<keyword evidence="4" id="KW-1185">Reference proteome</keyword>
<dbReference type="InterPro" id="IPR007111">
    <property type="entry name" value="NACHT_NTPase"/>
</dbReference>
<dbReference type="InterPro" id="IPR027417">
    <property type="entry name" value="P-loop_NTPase"/>
</dbReference>
<dbReference type="PROSITE" id="PS50837">
    <property type="entry name" value="NACHT"/>
    <property type="match status" value="1"/>
</dbReference>
<dbReference type="SUPFAM" id="SSF52540">
    <property type="entry name" value="P-loop containing nucleoside triphosphate hydrolases"/>
    <property type="match status" value="1"/>
</dbReference>
<dbReference type="PANTHER" id="PTHR10039:SF17">
    <property type="entry name" value="FUNGAL STAND N-TERMINAL GOODBYE DOMAIN-CONTAINING PROTEIN-RELATED"/>
    <property type="match status" value="1"/>
</dbReference>
<protein>
    <recommendedName>
        <fullName evidence="2">NACHT domain-containing protein</fullName>
    </recommendedName>
</protein>
<reference evidence="3 4" key="1">
    <citation type="journal article" date="2019" name="Nat. Ecol. Evol.">
        <title>Megaphylogeny resolves global patterns of mushroom evolution.</title>
        <authorList>
            <person name="Varga T."/>
            <person name="Krizsan K."/>
            <person name="Foldi C."/>
            <person name="Dima B."/>
            <person name="Sanchez-Garcia M."/>
            <person name="Sanchez-Ramirez S."/>
            <person name="Szollosi G.J."/>
            <person name="Szarkandi J.G."/>
            <person name="Papp V."/>
            <person name="Albert L."/>
            <person name="Andreopoulos W."/>
            <person name="Angelini C."/>
            <person name="Antonin V."/>
            <person name="Barry K.W."/>
            <person name="Bougher N.L."/>
            <person name="Buchanan P."/>
            <person name="Buyck B."/>
            <person name="Bense V."/>
            <person name="Catcheside P."/>
            <person name="Chovatia M."/>
            <person name="Cooper J."/>
            <person name="Damon W."/>
            <person name="Desjardin D."/>
            <person name="Finy P."/>
            <person name="Geml J."/>
            <person name="Haridas S."/>
            <person name="Hughes K."/>
            <person name="Justo A."/>
            <person name="Karasinski D."/>
            <person name="Kautmanova I."/>
            <person name="Kiss B."/>
            <person name="Kocsube S."/>
            <person name="Kotiranta H."/>
            <person name="LaButti K.M."/>
            <person name="Lechner B.E."/>
            <person name="Liimatainen K."/>
            <person name="Lipzen A."/>
            <person name="Lukacs Z."/>
            <person name="Mihaltcheva S."/>
            <person name="Morgado L.N."/>
            <person name="Niskanen T."/>
            <person name="Noordeloos M.E."/>
            <person name="Ohm R.A."/>
            <person name="Ortiz-Santana B."/>
            <person name="Ovrebo C."/>
            <person name="Racz N."/>
            <person name="Riley R."/>
            <person name="Savchenko A."/>
            <person name="Shiryaev A."/>
            <person name="Soop K."/>
            <person name="Spirin V."/>
            <person name="Szebenyi C."/>
            <person name="Tomsovsky M."/>
            <person name="Tulloss R.E."/>
            <person name="Uehling J."/>
            <person name="Grigoriev I.V."/>
            <person name="Vagvolgyi C."/>
            <person name="Papp T."/>
            <person name="Martin F.M."/>
            <person name="Miettinen O."/>
            <person name="Hibbett D.S."/>
            <person name="Nagy L.G."/>
        </authorList>
    </citation>
    <scope>NUCLEOTIDE SEQUENCE [LARGE SCALE GENOMIC DNA]</scope>
    <source>
        <strain evidence="3 4">CBS 121175</strain>
    </source>
</reference>
<feature type="domain" description="NACHT" evidence="2">
    <location>
        <begin position="98"/>
        <end position="248"/>
    </location>
</feature>
<dbReference type="PANTHER" id="PTHR10039">
    <property type="entry name" value="AMELOGENIN"/>
    <property type="match status" value="1"/>
</dbReference>
<sequence length="626" mass="70519">MSFQGASGFSVADSQFNHVKGDQTIINNYVHSGQTINNIQAIQVDGISKLYKSVAVRALYDAMERSNAPRCMEGTRVKLQEDFLGWLDGSHPSSSETDRFWMTGAAGSGKSSIAQSVAEACAEKGILAATFFFSFRSQETNNYTRFIPTIAYQMALSIPSATEFIATAMAKDLAVVKRSLKAQLDALIIQPLAQARQKNPGELWPHVIIIDGLDEVKDEEQQATILSILHECVKTPQFPFRILIASRPEPKMRKYFLGAGKSRTHFVDINEDYDVEPDLDIFFGVSFALIREENLIQDEWPAKQDITELISRASGQFAYASTVVEYVKDKSRQPKQRLREVLGIQSDTTQEHPLSPLYALYDSIVRKCPDPKESALTILIIEEDSLSDNSSAAAYNAFLGCTMDAWARIFDNLHSLLFIPQYDDSKSEYKIRHKSLIDFFQSEEHAKDLYISQATVSASLSIRFLRMFESFSFVSSRTNANPGLLESLPLNDNGFALDLFYSDRRNLVLAQLLLSTEVLSCIHADKDSDVPWEDLNWLWVSVHNRDLGCSFLKCGPICRRWRKGLLQSVRDGVASNSVTYSRLAYMLKWTRLPYRFTELSVDSDADYSDRVSFYGPPFRPKPASSP</sequence>
<dbReference type="Proteomes" id="UP000307440">
    <property type="component" value="Unassembled WGS sequence"/>
</dbReference>
<accession>A0A5C3KZ45</accession>